<protein>
    <submittedName>
        <fullName evidence="2">Uncharacterized protein</fullName>
    </submittedName>
</protein>
<reference evidence="2" key="1">
    <citation type="submission" date="2022-11" db="UniProtKB">
        <authorList>
            <consortium name="WormBaseParasite"/>
        </authorList>
    </citation>
    <scope>IDENTIFICATION</scope>
</reference>
<sequence>MYLSVRPKVVIKMMLRSRQGNNALSQNHAKTLDGETAMPVKRHATCRIIRPQQR</sequence>
<organism evidence="1 2">
    <name type="scientific">Parascaris equorum</name>
    <name type="common">Equine roundworm</name>
    <dbReference type="NCBI Taxonomy" id="6256"/>
    <lineage>
        <taxon>Eukaryota</taxon>
        <taxon>Metazoa</taxon>
        <taxon>Ecdysozoa</taxon>
        <taxon>Nematoda</taxon>
        <taxon>Chromadorea</taxon>
        <taxon>Rhabditida</taxon>
        <taxon>Spirurina</taxon>
        <taxon>Ascaridomorpha</taxon>
        <taxon>Ascaridoidea</taxon>
        <taxon>Ascarididae</taxon>
        <taxon>Parascaris</taxon>
    </lineage>
</organism>
<evidence type="ECO:0000313" key="1">
    <source>
        <dbReference type="Proteomes" id="UP000887564"/>
    </source>
</evidence>
<dbReference type="WBParaSite" id="PEQ_0001060001-mRNA-1">
    <property type="protein sequence ID" value="PEQ_0001060001-mRNA-1"/>
    <property type="gene ID" value="PEQ_0001060001"/>
</dbReference>
<dbReference type="Proteomes" id="UP000887564">
    <property type="component" value="Unplaced"/>
</dbReference>
<accession>A0A914RVT2</accession>
<name>A0A914RVT2_PAREQ</name>
<proteinExistence type="predicted"/>
<keyword evidence="1" id="KW-1185">Reference proteome</keyword>
<evidence type="ECO:0000313" key="2">
    <source>
        <dbReference type="WBParaSite" id="PEQ_0001060001-mRNA-1"/>
    </source>
</evidence>
<dbReference type="AlphaFoldDB" id="A0A914RVT2"/>